<protein>
    <submittedName>
        <fullName evidence="1">Uncharacterized protein</fullName>
    </submittedName>
</protein>
<dbReference type="EMBL" id="JBIGHV010000005">
    <property type="protein sequence ID" value="MFG6430991.1"/>
    <property type="molecule type" value="Genomic_DNA"/>
</dbReference>
<comment type="caution">
    <text evidence="1">The sequence shown here is derived from an EMBL/GenBank/DDBJ whole genome shotgun (WGS) entry which is preliminary data.</text>
</comment>
<reference evidence="1 2" key="1">
    <citation type="submission" date="2024-08" db="EMBL/GenBank/DDBJ databases">
        <authorList>
            <person name="Lu H."/>
        </authorList>
    </citation>
    <scope>NUCLEOTIDE SEQUENCE [LARGE SCALE GENOMIC DNA]</scope>
    <source>
        <strain evidence="1 2">LYH14W</strain>
    </source>
</reference>
<accession>A0ABW7F3B6</accession>
<name>A0ABW7F3B6_9BURK</name>
<keyword evidence="2" id="KW-1185">Reference proteome</keyword>
<dbReference type="RefSeq" id="WP_394479691.1">
    <property type="nucleotide sequence ID" value="NZ_JBIGHV010000005.1"/>
</dbReference>
<evidence type="ECO:0000313" key="1">
    <source>
        <dbReference type="EMBL" id="MFG6430991.1"/>
    </source>
</evidence>
<evidence type="ECO:0000313" key="2">
    <source>
        <dbReference type="Proteomes" id="UP001606210"/>
    </source>
</evidence>
<organism evidence="1 2">
    <name type="scientific">Pelomonas parva</name>
    <dbReference type="NCBI Taxonomy" id="3299032"/>
    <lineage>
        <taxon>Bacteria</taxon>
        <taxon>Pseudomonadati</taxon>
        <taxon>Pseudomonadota</taxon>
        <taxon>Betaproteobacteria</taxon>
        <taxon>Burkholderiales</taxon>
        <taxon>Sphaerotilaceae</taxon>
        <taxon>Roseateles</taxon>
    </lineage>
</organism>
<gene>
    <name evidence="1" type="ORF">ACG00Y_13765</name>
</gene>
<sequence>MQRLRLAGLPPGDALQQVLQQLGAAAPPGPRAYLRWINASVGNSLRLITVDEVLYFQSDSKYTRLVLA</sequence>
<dbReference type="Proteomes" id="UP001606210">
    <property type="component" value="Unassembled WGS sequence"/>
</dbReference>
<proteinExistence type="predicted"/>